<dbReference type="NCBIfam" id="TIGR02145">
    <property type="entry name" value="Fib_succ_major"/>
    <property type="match status" value="1"/>
</dbReference>
<feature type="domain" description="Fibrobacter succinogenes major paralogous" evidence="1">
    <location>
        <begin position="47"/>
        <end position="207"/>
    </location>
</feature>
<protein>
    <recommendedName>
        <fullName evidence="1">Fibrobacter succinogenes major paralogous domain-containing protein</fullName>
    </recommendedName>
</protein>
<comment type="caution">
    <text evidence="2">The sequence shown here is derived from an EMBL/GenBank/DDBJ whole genome shotgun (WGS) entry which is preliminary data.</text>
</comment>
<keyword evidence="3" id="KW-1185">Reference proteome</keyword>
<dbReference type="AlphaFoldDB" id="A0A5C7BFN3"/>
<dbReference type="Proteomes" id="UP000321938">
    <property type="component" value="Unassembled WGS sequence"/>
</dbReference>
<dbReference type="EMBL" id="VOSB01000002">
    <property type="protein sequence ID" value="TXE20005.1"/>
    <property type="molecule type" value="Genomic_DNA"/>
</dbReference>
<name>A0A5C7BFN3_9FLAO</name>
<reference evidence="2 3" key="1">
    <citation type="submission" date="2019-08" db="EMBL/GenBank/DDBJ databases">
        <title>Genome of Psychroserpens burtonensis ACAM 167.</title>
        <authorList>
            <person name="Bowman J.P."/>
        </authorList>
    </citation>
    <scope>NUCLEOTIDE SEQUENCE [LARGE SCALE GENOMIC DNA]</scope>
    <source>
        <strain evidence="2 3">ACAM 167</strain>
    </source>
</reference>
<dbReference type="InterPro" id="IPR011871">
    <property type="entry name" value="Fib_succ_major"/>
</dbReference>
<accession>A0A5C7BFN3</accession>
<dbReference type="Pfam" id="PF09603">
    <property type="entry name" value="Fib_succ_major"/>
    <property type="match status" value="1"/>
</dbReference>
<evidence type="ECO:0000313" key="2">
    <source>
        <dbReference type="EMBL" id="TXE20005.1"/>
    </source>
</evidence>
<dbReference type="STRING" id="1123037.GCA_000425305_00493"/>
<dbReference type="OrthoDB" id="9805760at2"/>
<evidence type="ECO:0000313" key="3">
    <source>
        <dbReference type="Proteomes" id="UP000321938"/>
    </source>
</evidence>
<organism evidence="2 3">
    <name type="scientific">Psychroserpens burtonensis</name>
    <dbReference type="NCBI Taxonomy" id="49278"/>
    <lineage>
        <taxon>Bacteria</taxon>
        <taxon>Pseudomonadati</taxon>
        <taxon>Bacteroidota</taxon>
        <taxon>Flavobacteriia</taxon>
        <taxon>Flavobacteriales</taxon>
        <taxon>Flavobacteriaceae</taxon>
        <taxon>Psychroserpens</taxon>
    </lineage>
</organism>
<sequence>MKKIIKFSSYILISLFFIQCSDDESNSIGNQIQTVSDIDGNIYNTIVIGNQTWMVENLKTTTYSDGTPITEYTFEEFGNDWNMDNQTVPLFQWADTSDLSNAIEEDLPFDYYGTLYNEAAIKSGKLAPTGWKIPSEQDFIELKNYVSANGFMNNEDTALKSISGWSDFFGNGTDDFGFNTLPNGYCTNLGSAAGAGAICNLASSTTNNFDQTRKVLSINKDTMDFFGNSILLGSGIRCLKN</sequence>
<evidence type="ECO:0000259" key="1">
    <source>
        <dbReference type="Pfam" id="PF09603"/>
    </source>
</evidence>
<gene>
    <name evidence="2" type="ORF">ES692_01730</name>
</gene>
<proteinExistence type="predicted"/>
<dbReference type="RefSeq" id="WP_028873400.1">
    <property type="nucleotide sequence ID" value="NZ_VOSB01000002.1"/>
</dbReference>